<evidence type="ECO:0000313" key="3">
    <source>
        <dbReference type="Proteomes" id="UP000016462"/>
    </source>
</evidence>
<feature type="region of interest" description="Disordered" evidence="1">
    <location>
        <begin position="271"/>
        <end position="304"/>
    </location>
</feature>
<dbReference type="SUPFAM" id="SSF53335">
    <property type="entry name" value="S-adenosyl-L-methionine-dependent methyltransferases"/>
    <property type="match status" value="1"/>
</dbReference>
<dbReference type="EMBL" id="ASHR01000028">
    <property type="protein sequence ID" value="ERG63968.1"/>
    <property type="molecule type" value="Genomic_DNA"/>
</dbReference>
<keyword evidence="3" id="KW-1185">Reference proteome</keyword>
<reference evidence="2 3" key="1">
    <citation type="journal article" date="2013" name="Genome Announc.">
        <title>First draft genome sequence from a member of the genus agrococcus, isolated from modern microbialites.</title>
        <authorList>
            <person name="White R.A.III."/>
            <person name="Grassa C.J."/>
            <person name="Suttle C.A."/>
        </authorList>
    </citation>
    <scope>NUCLEOTIDE SEQUENCE [LARGE SCALE GENOMIC DNA]</scope>
    <source>
        <strain evidence="2 3">RW1</strain>
    </source>
</reference>
<dbReference type="CDD" id="cd02440">
    <property type="entry name" value="AdoMet_MTases"/>
    <property type="match status" value="1"/>
</dbReference>
<name>U1LA94_9MICO</name>
<dbReference type="NCBIfam" id="NF037959">
    <property type="entry name" value="MFS_SpdSyn"/>
    <property type="match status" value="1"/>
</dbReference>
<feature type="region of interest" description="Disordered" evidence="1">
    <location>
        <begin position="1"/>
        <end position="29"/>
    </location>
</feature>
<organism evidence="2 3">
    <name type="scientific">Agrococcus pavilionensis RW1</name>
    <dbReference type="NCBI Taxonomy" id="1330458"/>
    <lineage>
        <taxon>Bacteria</taxon>
        <taxon>Bacillati</taxon>
        <taxon>Actinomycetota</taxon>
        <taxon>Actinomycetes</taxon>
        <taxon>Micrococcales</taxon>
        <taxon>Microbacteriaceae</taxon>
        <taxon>Agrococcus</taxon>
    </lineage>
</organism>
<comment type="caution">
    <text evidence="2">The sequence shown here is derived from an EMBL/GenBank/DDBJ whole genome shotgun (WGS) entry which is preliminary data.</text>
</comment>
<protein>
    <recommendedName>
        <fullName evidence="4">PABS domain-containing protein</fullName>
    </recommendedName>
</protein>
<accession>U1LA94</accession>
<proteinExistence type="predicted"/>
<dbReference type="Proteomes" id="UP000016462">
    <property type="component" value="Unassembled WGS sequence"/>
</dbReference>
<evidence type="ECO:0000313" key="2">
    <source>
        <dbReference type="EMBL" id="ERG63968.1"/>
    </source>
</evidence>
<gene>
    <name evidence="2" type="ORF">L332_05790</name>
</gene>
<dbReference type="Gene3D" id="3.40.50.150">
    <property type="entry name" value="Vaccinia Virus protein VP39"/>
    <property type="match status" value="1"/>
</dbReference>
<evidence type="ECO:0008006" key="4">
    <source>
        <dbReference type="Google" id="ProtNLM"/>
    </source>
</evidence>
<sequence length="304" mass="31007">MLALGTSGRRDPLAPPAGGGVTTARLSSGREARLEPADDGLVLVIDGIEQSHIGAPGAAPRHASARWMLAAALECLAGGGRRALHLGGGAATLPRLLQHALPHLDQRVVELEPALAELVLAEAPLPHGVELEVGDGRAVLEAQAEPVSIVLSDVFGGGSVPAPFTSIEFYAAARAALEPGGALLVNSADGPPLAFVRAQLATVRAVFAHVALISTGSTLAGARFGNVVLLASDAPLPLEAIRERLRGEAPPAAVLPWSRLERFVADTAPEPVTDATAIDSAPPTRAAYLGPGALPPSLLERDGD</sequence>
<dbReference type="AlphaFoldDB" id="U1LA94"/>
<evidence type="ECO:0000256" key="1">
    <source>
        <dbReference type="SAM" id="MobiDB-lite"/>
    </source>
</evidence>
<dbReference type="InterPro" id="IPR029063">
    <property type="entry name" value="SAM-dependent_MTases_sf"/>
</dbReference>